<dbReference type="KEGG" id="mxa:MXAN_3667"/>
<sequence length="265" mass="28658">MTALSCFGRYARSPDDALRCLSLGMGRAVRPGMIRTVLVAMLLFAGTGKAQGVEAASVPQAPRAERAGLAIWTASVIDWSLLLVGPILGVGLNVALPVGMNVPLTDTTDGVFELRPMLARKRCTNIHGDAMPRCGTLQALRATVGLAWTPWPGERGDGFFIQPKLSGMVTHQTVRGTEIPVTAEGTRMETGGQVSLGFDVGYRKTSRRSRSFLAPVIGVGVGYSWNQQRGRVDPGWLFAREQARGWKDKFIVDLNLDLLRFGATF</sequence>
<dbReference type="AlphaFoldDB" id="Q1D669"/>
<dbReference type="STRING" id="246197.MXAN_3667"/>
<evidence type="ECO:0008006" key="3">
    <source>
        <dbReference type="Google" id="ProtNLM"/>
    </source>
</evidence>
<evidence type="ECO:0000313" key="1">
    <source>
        <dbReference type="EMBL" id="ABF91422.1"/>
    </source>
</evidence>
<organism evidence="1 2">
    <name type="scientific">Myxococcus xanthus (strain DK1622)</name>
    <dbReference type="NCBI Taxonomy" id="246197"/>
    <lineage>
        <taxon>Bacteria</taxon>
        <taxon>Pseudomonadati</taxon>
        <taxon>Myxococcota</taxon>
        <taxon>Myxococcia</taxon>
        <taxon>Myxococcales</taxon>
        <taxon>Cystobacterineae</taxon>
        <taxon>Myxococcaceae</taxon>
        <taxon>Myxococcus</taxon>
    </lineage>
</organism>
<dbReference type="EnsemblBacteria" id="ABF91422">
    <property type="protein sequence ID" value="ABF91422"/>
    <property type="gene ID" value="MXAN_3667"/>
</dbReference>
<keyword evidence="2" id="KW-1185">Reference proteome</keyword>
<gene>
    <name evidence="1" type="ordered locus">MXAN_3667</name>
</gene>
<proteinExistence type="predicted"/>
<evidence type="ECO:0000313" key="2">
    <source>
        <dbReference type="Proteomes" id="UP000002402"/>
    </source>
</evidence>
<protein>
    <recommendedName>
        <fullName evidence="3">Outer membrane protein beta-barrel domain-containing protein</fullName>
    </recommendedName>
</protein>
<dbReference type="EMBL" id="CP000113">
    <property type="protein sequence ID" value="ABF91422.1"/>
    <property type="molecule type" value="Genomic_DNA"/>
</dbReference>
<name>Q1D669_MYXXD</name>
<accession>Q1D669</accession>
<dbReference type="HOGENOM" id="CLU_1048990_0_0_7"/>
<dbReference type="Proteomes" id="UP000002402">
    <property type="component" value="Chromosome"/>
</dbReference>
<reference evidence="1 2" key="1">
    <citation type="journal article" date="2006" name="Proc. Natl. Acad. Sci. U.S.A.">
        <title>Evolution of sensory complexity recorded in a myxobacterial genome.</title>
        <authorList>
            <person name="Goldman B.S."/>
            <person name="Nierman W.C."/>
            <person name="Kaiser D."/>
            <person name="Slater S.C."/>
            <person name="Durkin A.S."/>
            <person name="Eisen J.A."/>
            <person name="Ronning C.M."/>
            <person name="Barbazuk W.B."/>
            <person name="Blanchard M."/>
            <person name="Field C."/>
            <person name="Halling C."/>
            <person name="Hinkle G."/>
            <person name="Iartchuk O."/>
            <person name="Kim H.S."/>
            <person name="Mackenzie C."/>
            <person name="Madupu R."/>
            <person name="Miller N."/>
            <person name="Shvartsbeyn A."/>
            <person name="Sullivan S.A."/>
            <person name="Vaudin M."/>
            <person name="Wiegand R."/>
            <person name="Kaplan H.B."/>
        </authorList>
    </citation>
    <scope>NUCLEOTIDE SEQUENCE [LARGE SCALE GENOMIC DNA]</scope>
    <source>
        <strain evidence="2">DK1622</strain>
    </source>
</reference>